<name>A0AAV9N5S7_9EURO</name>
<evidence type="ECO:0000256" key="2">
    <source>
        <dbReference type="SAM" id="Phobius"/>
    </source>
</evidence>
<gene>
    <name evidence="3" type="ORF">LTR84_005335</name>
</gene>
<keyword evidence="2" id="KW-0472">Membrane</keyword>
<feature type="compositionally biased region" description="Polar residues" evidence="1">
    <location>
        <begin position="1"/>
        <end position="11"/>
    </location>
</feature>
<organism evidence="3 4">
    <name type="scientific">Exophiala bonariae</name>
    <dbReference type="NCBI Taxonomy" id="1690606"/>
    <lineage>
        <taxon>Eukaryota</taxon>
        <taxon>Fungi</taxon>
        <taxon>Dikarya</taxon>
        <taxon>Ascomycota</taxon>
        <taxon>Pezizomycotina</taxon>
        <taxon>Eurotiomycetes</taxon>
        <taxon>Chaetothyriomycetidae</taxon>
        <taxon>Chaetothyriales</taxon>
        <taxon>Herpotrichiellaceae</taxon>
        <taxon>Exophiala</taxon>
    </lineage>
</organism>
<keyword evidence="2" id="KW-1133">Transmembrane helix</keyword>
<feature type="transmembrane region" description="Helical" evidence="2">
    <location>
        <begin position="132"/>
        <end position="154"/>
    </location>
</feature>
<keyword evidence="4" id="KW-1185">Reference proteome</keyword>
<evidence type="ECO:0000313" key="4">
    <source>
        <dbReference type="Proteomes" id="UP001358417"/>
    </source>
</evidence>
<feature type="transmembrane region" description="Helical" evidence="2">
    <location>
        <begin position="596"/>
        <end position="623"/>
    </location>
</feature>
<proteinExistence type="predicted"/>
<dbReference type="EMBL" id="JAVRRD010000020">
    <property type="protein sequence ID" value="KAK5048914.1"/>
    <property type="molecule type" value="Genomic_DNA"/>
</dbReference>
<feature type="transmembrane region" description="Helical" evidence="2">
    <location>
        <begin position="81"/>
        <end position="103"/>
    </location>
</feature>
<dbReference type="RefSeq" id="XP_064704119.1">
    <property type="nucleotide sequence ID" value="XM_064848905.1"/>
</dbReference>
<protein>
    <submittedName>
        <fullName evidence="3">Uncharacterized protein</fullName>
    </submittedName>
</protein>
<dbReference type="GeneID" id="89973512"/>
<sequence length="707" mass="76661">MPVSNGFPTKNPSRRSRIQEGPMTASHEDILPLRHISTLMSTSSNIKDEKPKHQSSTNTFDDGVFYNNPGHWRVLSKDATFYYSATALSGFIPIIALAIWLGVSNGRWKSIDWSAIHSDKIGGRLTQPQAKAIDLVCSALFAPLILGAFNFIWFSCARVAVINEKQTGNDAVPLSCLVEVSSTTGGSYDVLKLSTLLAPRTKRLLSLGLLVIVSAIAKSALGNVIAYEAYTEDTLGGSANLRLLSDSQLAVPNSLVSQSFVGTWGFNTQQRSSFANQFNGLMTGLSIFDARSLLTEDQAYIMDNVTTASLEMPQNVSALHKLPGSRWTIACEPFVPDTFTVLQMGSKSVQFTMTRGTKDLVMGNYPGSISTMQNAFNEEYAFMLFPFDGSNVVLSFATSFNLSDQRYNSPYGTITPKAFNMSTSGFNSTKEIMSVWAISCAISRQEATLDLVRSSTTNEWTKNITSLSVSPEKTPQKNLRMQQLQLSLNYQAPDVTLPGLAPALARSADPCIDYTLTGQQTASDTTTTVNCSAAASNPNITTTSFETLALNFLYASAETERLAYEVATQNTTRATPAEAAYSVVTTAQTLHYRMTYVPLILFVGIGCIFFAALITSALVWSVWGTLSARMFRQVDGLRLLVDGLAGLSGGDTGREGGAGPDGDAVFDHIKGRSNAALYAWAKDFPVTYTVQVDSGLISLDRARETKL</sequence>
<evidence type="ECO:0000256" key="1">
    <source>
        <dbReference type="SAM" id="MobiDB-lite"/>
    </source>
</evidence>
<accession>A0AAV9N5S7</accession>
<dbReference type="AlphaFoldDB" id="A0AAV9N5S7"/>
<evidence type="ECO:0000313" key="3">
    <source>
        <dbReference type="EMBL" id="KAK5048914.1"/>
    </source>
</evidence>
<comment type="caution">
    <text evidence="3">The sequence shown here is derived from an EMBL/GenBank/DDBJ whole genome shotgun (WGS) entry which is preliminary data.</text>
</comment>
<reference evidence="3 4" key="1">
    <citation type="submission" date="2023-08" db="EMBL/GenBank/DDBJ databases">
        <title>Black Yeasts Isolated from many extreme environments.</title>
        <authorList>
            <person name="Coleine C."/>
            <person name="Stajich J.E."/>
            <person name="Selbmann L."/>
        </authorList>
    </citation>
    <scope>NUCLEOTIDE SEQUENCE [LARGE SCALE GENOMIC DNA]</scope>
    <source>
        <strain evidence="3 4">CCFEE 5792</strain>
    </source>
</reference>
<feature type="region of interest" description="Disordered" evidence="1">
    <location>
        <begin position="1"/>
        <end position="24"/>
    </location>
</feature>
<keyword evidence="2" id="KW-0812">Transmembrane</keyword>
<dbReference type="Proteomes" id="UP001358417">
    <property type="component" value="Unassembled WGS sequence"/>
</dbReference>